<dbReference type="STRING" id="1432141.A0A015IA55"/>
<gene>
    <name evidence="3" type="ORF">RirG_268790</name>
</gene>
<evidence type="ECO:0000313" key="4">
    <source>
        <dbReference type="Proteomes" id="UP000022910"/>
    </source>
</evidence>
<dbReference type="OrthoDB" id="2390482at2759"/>
<keyword evidence="4" id="KW-1185">Reference proteome</keyword>
<dbReference type="InterPro" id="IPR018289">
    <property type="entry name" value="MULE_transposase_dom"/>
</dbReference>
<comment type="caution">
    <text evidence="3">The sequence shown here is derived from an EMBL/GenBank/DDBJ whole genome shotgun (WGS) entry which is preliminary data.</text>
</comment>
<organism evidence="3 4">
    <name type="scientific">Rhizophagus irregularis (strain DAOM 197198w)</name>
    <name type="common">Glomus intraradices</name>
    <dbReference type="NCBI Taxonomy" id="1432141"/>
    <lineage>
        <taxon>Eukaryota</taxon>
        <taxon>Fungi</taxon>
        <taxon>Fungi incertae sedis</taxon>
        <taxon>Mucoromycota</taxon>
        <taxon>Glomeromycotina</taxon>
        <taxon>Glomeromycetes</taxon>
        <taxon>Glomerales</taxon>
        <taxon>Glomeraceae</taxon>
        <taxon>Rhizophagus</taxon>
    </lineage>
</organism>
<evidence type="ECO:0000313" key="3">
    <source>
        <dbReference type="EMBL" id="EXX50650.1"/>
    </source>
</evidence>
<dbReference type="HOGENOM" id="CLU_019367_2_1_1"/>
<evidence type="ECO:0008006" key="5">
    <source>
        <dbReference type="Google" id="ProtNLM"/>
    </source>
</evidence>
<evidence type="ECO:0000259" key="1">
    <source>
        <dbReference type="Pfam" id="PF03101"/>
    </source>
</evidence>
<dbReference type="Pfam" id="PF03101">
    <property type="entry name" value="FAR1"/>
    <property type="match status" value="1"/>
</dbReference>
<dbReference type="PANTHER" id="PTHR47718">
    <property type="entry name" value="OS01G0519700 PROTEIN"/>
    <property type="match status" value="1"/>
</dbReference>
<name>A0A015IA55_RHIIW</name>
<evidence type="ECO:0000259" key="2">
    <source>
        <dbReference type="Pfam" id="PF10551"/>
    </source>
</evidence>
<feature type="domain" description="MULE transposase" evidence="2">
    <location>
        <begin position="314"/>
        <end position="407"/>
    </location>
</feature>
<dbReference type="AlphaFoldDB" id="A0A015IA55"/>
<dbReference type="Proteomes" id="UP000022910">
    <property type="component" value="Unassembled WGS sequence"/>
</dbReference>
<reference evidence="3 4" key="1">
    <citation type="submission" date="2014-02" db="EMBL/GenBank/DDBJ databases">
        <title>Single nucleus genome sequencing reveals high similarity among nuclei of an endomycorrhizal fungus.</title>
        <authorList>
            <person name="Lin K."/>
            <person name="Geurts R."/>
            <person name="Zhang Z."/>
            <person name="Limpens E."/>
            <person name="Saunders D.G."/>
            <person name="Mu D."/>
            <person name="Pang E."/>
            <person name="Cao H."/>
            <person name="Cha H."/>
            <person name="Lin T."/>
            <person name="Zhou Q."/>
            <person name="Shang Y."/>
            <person name="Li Y."/>
            <person name="Ivanov S."/>
            <person name="Sharma T."/>
            <person name="Velzen R.V."/>
            <person name="Ruijter N.D."/>
            <person name="Aanen D.K."/>
            <person name="Win J."/>
            <person name="Kamoun S."/>
            <person name="Bisseling T."/>
            <person name="Huang S."/>
        </authorList>
    </citation>
    <scope>NUCLEOTIDE SEQUENCE [LARGE SCALE GENOMIC DNA]</scope>
    <source>
        <strain evidence="4">DAOM197198w</strain>
    </source>
</reference>
<dbReference type="Pfam" id="PF10551">
    <property type="entry name" value="MULE"/>
    <property type="match status" value="1"/>
</dbReference>
<sequence>MKNLIKVSYFISCIVYIAQRLINSLYYIVSEVFENNTPCSIENLEEIGLDFVENESSPFIATILGSDLESLEPTKYPLLTQPVELAIGSSFPSWAIAEHYIKEYGRQKGFVVNRYRVEYYHSTASTSSERPVKKRTFSCEYSGKYKSKKTKPLDQQRNKGSKKTGCKWHINLSENGGFIHITFLNLEHNHEILADNARFATKFRKFDQPILAEIERAVVHGRCDAYTIRNLLQPLFPEQLFLTQDLSNAIQKIKRDKRVIGSDASHLLKFLLDQQKEDQMMFVQPLINVDSNRLCGIFWMTANQIVLWSHYSDVVLHDNTSRTNKYNFPLSLFIIVDNNGKSRLGAQAFLTDETQESYEWVLQQTLDATGLEPKVILTDMDPAMDAACSIVYKNTYHIHCIWHMSQNLPKRLKSKLGSVNFKQFVHDFWCMRNSLCENIFEQRFQALLENYPTANEYLNNPIYSTRHSWACAFISRRFTAGMQSTQRVESINAIIHKAVSSSSTMADVVEALDSRMQREEMNKDFLAWKYKSTIYHQPFVVDSFFSSINRTIQKYFSPRIVNEIQKQMCESVLYRCEKQSIDDAFEFIEDQSVSIN</sequence>
<dbReference type="InterPro" id="IPR004330">
    <property type="entry name" value="FAR1_DNA_bnd_dom"/>
</dbReference>
<protein>
    <recommendedName>
        <fullName evidence="5">Protein far1-related sequence 5-like</fullName>
    </recommendedName>
</protein>
<dbReference type="EMBL" id="JEMT01029851">
    <property type="protein sequence ID" value="EXX50650.1"/>
    <property type="molecule type" value="Genomic_DNA"/>
</dbReference>
<feature type="domain" description="FAR1" evidence="1">
    <location>
        <begin position="100"/>
        <end position="193"/>
    </location>
</feature>
<proteinExistence type="predicted"/>
<accession>A0A015IA55</accession>